<accession>X1G1E4</accession>
<dbReference type="InterPro" id="IPR006342">
    <property type="entry name" value="FkbM_mtfrase"/>
</dbReference>
<dbReference type="GO" id="GO:0008171">
    <property type="term" value="F:O-methyltransferase activity"/>
    <property type="evidence" value="ECO:0007669"/>
    <property type="project" value="TreeGrafter"/>
</dbReference>
<dbReference type="EMBL" id="BARU01020619">
    <property type="protein sequence ID" value="GAH51052.1"/>
    <property type="molecule type" value="Genomic_DNA"/>
</dbReference>
<evidence type="ECO:0000313" key="2">
    <source>
        <dbReference type="EMBL" id="GAH51052.1"/>
    </source>
</evidence>
<reference evidence="2" key="1">
    <citation type="journal article" date="2014" name="Front. Microbiol.">
        <title>High frequency of phylogenetically diverse reductive dehalogenase-homologous genes in deep subseafloor sedimentary metagenomes.</title>
        <authorList>
            <person name="Kawai M."/>
            <person name="Futagami T."/>
            <person name="Toyoda A."/>
            <person name="Takaki Y."/>
            <person name="Nishi S."/>
            <person name="Hori S."/>
            <person name="Arai W."/>
            <person name="Tsubouchi T."/>
            <person name="Morono Y."/>
            <person name="Uchiyama I."/>
            <person name="Ito T."/>
            <person name="Fujiyama A."/>
            <person name="Inagaki F."/>
            <person name="Takami H."/>
        </authorList>
    </citation>
    <scope>NUCLEOTIDE SEQUENCE</scope>
    <source>
        <strain evidence="2">Expedition CK06-06</strain>
    </source>
</reference>
<name>X1G1E4_9ZZZZ</name>
<dbReference type="InterPro" id="IPR053188">
    <property type="entry name" value="FkbM_Methyltransferase"/>
</dbReference>
<evidence type="ECO:0000259" key="1">
    <source>
        <dbReference type="Pfam" id="PF05050"/>
    </source>
</evidence>
<dbReference type="AlphaFoldDB" id="X1G1E4"/>
<dbReference type="PANTHER" id="PTHR36973:SF4">
    <property type="entry name" value="NODULATION PROTEIN"/>
    <property type="match status" value="1"/>
</dbReference>
<feature type="non-terminal residue" evidence="2">
    <location>
        <position position="1"/>
    </location>
</feature>
<feature type="domain" description="Methyltransferase FkbM" evidence="1">
    <location>
        <begin position="10"/>
        <end position="98"/>
    </location>
</feature>
<dbReference type="Gene3D" id="3.40.50.150">
    <property type="entry name" value="Vaccinia Virus protein VP39"/>
    <property type="match status" value="1"/>
</dbReference>
<dbReference type="Pfam" id="PF05050">
    <property type="entry name" value="Methyltransf_21"/>
    <property type="match status" value="1"/>
</dbReference>
<comment type="caution">
    <text evidence="2">The sequence shown here is derived from an EMBL/GenBank/DDBJ whole genome shotgun (WGS) entry which is preliminary data.</text>
</comment>
<organism evidence="2">
    <name type="scientific">marine sediment metagenome</name>
    <dbReference type="NCBI Taxonomy" id="412755"/>
    <lineage>
        <taxon>unclassified sequences</taxon>
        <taxon>metagenomes</taxon>
        <taxon>ecological metagenomes</taxon>
    </lineage>
</organism>
<dbReference type="PANTHER" id="PTHR36973">
    <property type="entry name" value="SLL1456 PROTEIN-RELATED"/>
    <property type="match status" value="1"/>
</dbReference>
<proteinExistence type="predicted"/>
<sequence length="133" mass="15183">SLCPWRKYTKKRSVTKNVTTQTIKIRRLDDILGELDIVDDILIKIDVQGAEDKVILGGEKLIYRASVLILETSFQPLYEGQLLFDGIYDLLREKGFVYAGSENNIRNPQDGSILQCDSVFLRDITKYNTPSIQ</sequence>
<gene>
    <name evidence="2" type="ORF">S03H2_33836</name>
</gene>
<dbReference type="SUPFAM" id="SSF53335">
    <property type="entry name" value="S-adenosyl-L-methionine-dependent methyltransferases"/>
    <property type="match status" value="1"/>
</dbReference>
<dbReference type="InterPro" id="IPR029063">
    <property type="entry name" value="SAM-dependent_MTases_sf"/>
</dbReference>
<protein>
    <recommendedName>
        <fullName evidence="1">Methyltransferase FkbM domain-containing protein</fullName>
    </recommendedName>
</protein>